<keyword evidence="1" id="KW-0805">Transcription regulation</keyword>
<dbReference type="GO" id="GO:0005829">
    <property type="term" value="C:cytosol"/>
    <property type="evidence" value="ECO:0007669"/>
    <property type="project" value="TreeGrafter"/>
</dbReference>
<dbReference type="InterPro" id="IPR012318">
    <property type="entry name" value="HTH_CRP"/>
</dbReference>
<evidence type="ECO:0000259" key="5">
    <source>
        <dbReference type="PROSITE" id="PS51063"/>
    </source>
</evidence>
<dbReference type="Pfam" id="PF13545">
    <property type="entry name" value="HTH_Crp_2"/>
    <property type="match status" value="1"/>
</dbReference>
<dbReference type="Proteomes" id="UP000243180">
    <property type="component" value="Chromosome"/>
</dbReference>
<keyword evidence="2" id="KW-0238">DNA-binding</keyword>
<dbReference type="PROSITE" id="PS50042">
    <property type="entry name" value="CNMP_BINDING_3"/>
    <property type="match status" value="1"/>
</dbReference>
<dbReference type="InParanoid" id="A0A1B4XEP1"/>
<accession>A0A1B4XEP1</accession>
<dbReference type="KEGG" id="slim:SCL_0951"/>
<dbReference type="PANTHER" id="PTHR24567">
    <property type="entry name" value="CRP FAMILY TRANSCRIPTIONAL REGULATORY PROTEIN"/>
    <property type="match status" value="1"/>
</dbReference>
<dbReference type="InterPro" id="IPR000595">
    <property type="entry name" value="cNMP-bd_dom"/>
</dbReference>
<dbReference type="Gene3D" id="1.10.10.10">
    <property type="entry name" value="Winged helix-like DNA-binding domain superfamily/Winged helix DNA-binding domain"/>
    <property type="match status" value="1"/>
</dbReference>
<evidence type="ECO:0000313" key="7">
    <source>
        <dbReference type="Proteomes" id="UP000243180"/>
    </source>
</evidence>
<dbReference type="Pfam" id="PF00027">
    <property type="entry name" value="cNMP_binding"/>
    <property type="match status" value="1"/>
</dbReference>
<keyword evidence="3" id="KW-0804">Transcription</keyword>
<dbReference type="InterPro" id="IPR036388">
    <property type="entry name" value="WH-like_DNA-bd_sf"/>
</dbReference>
<dbReference type="SUPFAM" id="SSF51206">
    <property type="entry name" value="cAMP-binding domain-like"/>
    <property type="match status" value="1"/>
</dbReference>
<dbReference type="SMART" id="SM00419">
    <property type="entry name" value="HTH_CRP"/>
    <property type="match status" value="1"/>
</dbReference>
<dbReference type="Gene3D" id="2.60.120.10">
    <property type="entry name" value="Jelly Rolls"/>
    <property type="match status" value="1"/>
</dbReference>
<proteinExistence type="predicted"/>
<dbReference type="GO" id="GO:0003700">
    <property type="term" value="F:DNA-binding transcription factor activity"/>
    <property type="evidence" value="ECO:0007669"/>
    <property type="project" value="TreeGrafter"/>
</dbReference>
<keyword evidence="7" id="KW-1185">Reference proteome</keyword>
<dbReference type="SUPFAM" id="SSF46785">
    <property type="entry name" value="Winged helix' DNA-binding domain"/>
    <property type="match status" value="1"/>
</dbReference>
<evidence type="ECO:0000256" key="2">
    <source>
        <dbReference type="ARBA" id="ARBA00023125"/>
    </source>
</evidence>
<organism evidence="6 7">
    <name type="scientific">Sulfuricaulis limicola</name>
    <dbReference type="NCBI Taxonomy" id="1620215"/>
    <lineage>
        <taxon>Bacteria</taxon>
        <taxon>Pseudomonadati</taxon>
        <taxon>Pseudomonadota</taxon>
        <taxon>Gammaproteobacteria</taxon>
        <taxon>Acidiferrobacterales</taxon>
        <taxon>Acidiferrobacteraceae</taxon>
        <taxon>Sulfuricaulis</taxon>
    </lineage>
</organism>
<dbReference type="InterPro" id="IPR036390">
    <property type="entry name" value="WH_DNA-bd_sf"/>
</dbReference>
<feature type="domain" description="HTH crp-type" evidence="5">
    <location>
        <begin position="157"/>
        <end position="222"/>
    </location>
</feature>
<dbReference type="PANTHER" id="PTHR24567:SF74">
    <property type="entry name" value="HTH-TYPE TRANSCRIPTIONAL REGULATOR ARCR"/>
    <property type="match status" value="1"/>
</dbReference>
<dbReference type="PROSITE" id="PS51063">
    <property type="entry name" value="HTH_CRP_2"/>
    <property type="match status" value="1"/>
</dbReference>
<name>A0A1B4XEP1_9GAMM</name>
<dbReference type="InterPro" id="IPR014710">
    <property type="entry name" value="RmlC-like_jellyroll"/>
</dbReference>
<dbReference type="InterPro" id="IPR050397">
    <property type="entry name" value="Env_Response_Regulators"/>
</dbReference>
<dbReference type="SMART" id="SM00100">
    <property type="entry name" value="cNMP"/>
    <property type="match status" value="1"/>
</dbReference>
<evidence type="ECO:0000256" key="3">
    <source>
        <dbReference type="ARBA" id="ARBA00023163"/>
    </source>
</evidence>
<evidence type="ECO:0000256" key="1">
    <source>
        <dbReference type="ARBA" id="ARBA00023015"/>
    </source>
</evidence>
<sequence>MLALHRSKSDSDPSWFAACPELAAIREPAWLEATKAAQRHNIHARRRLFSDHELNRSFLIVIKGRVQIYKSERGREIALYRLEEGDVCLFNVVSQLFGNPFYRVTAITETEVEIASIPPEHFKRAFEDSAEFRHFIVTSLVRRLTDMMQLLEGIVFQRLDVRLAKLLLARTCDSEGCVCITHSDIAKELGSSREVISRLLKEFERKTWISLARGEIRIQKFKDLHDFIQCRAPLTEPPK</sequence>
<dbReference type="CDD" id="cd00038">
    <property type="entry name" value="CAP_ED"/>
    <property type="match status" value="1"/>
</dbReference>
<feature type="domain" description="Cyclic nucleotide-binding" evidence="4">
    <location>
        <begin position="48"/>
        <end position="143"/>
    </location>
</feature>
<protein>
    <submittedName>
        <fullName evidence="6">Crp/Fnr family transcriptional regulator</fullName>
    </submittedName>
</protein>
<dbReference type="EMBL" id="AP014879">
    <property type="protein sequence ID" value="BAV33267.1"/>
    <property type="molecule type" value="Genomic_DNA"/>
</dbReference>
<evidence type="ECO:0000313" key="6">
    <source>
        <dbReference type="EMBL" id="BAV33267.1"/>
    </source>
</evidence>
<gene>
    <name evidence="6" type="ORF">SCL_0951</name>
</gene>
<evidence type="ECO:0000259" key="4">
    <source>
        <dbReference type="PROSITE" id="PS50042"/>
    </source>
</evidence>
<dbReference type="GO" id="GO:0003677">
    <property type="term" value="F:DNA binding"/>
    <property type="evidence" value="ECO:0007669"/>
    <property type="project" value="UniProtKB-KW"/>
</dbReference>
<dbReference type="OrthoDB" id="9776746at2"/>
<dbReference type="RefSeq" id="WP_096360147.1">
    <property type="nucleotide sequence ID" value="NZ_AP014879.1"/>
</dbReference>
<dbReference type="InterPro" id="IPR018490">
    <property type="entry name" value="cNMP-bd_dom_sf"/>
</dbReference>
<reference evidence="6 7" key="1">
    <citation type="submission" date="2015-05" db="EMBL/GenBank/DDBJ databases">
        <title>Complete genome sequence of a sulfur-oxidizing gammaproteobacterium strain HA5.</title>
        <authorList>
            <person name="Miura A."/>
            <person name="Kojima H."/>
            <person name="Fukui M."/>
        </authorList>
    </citation>
    <scope>NUCLEOTIDE SEQUENCE [LARGE SCALE GENOMIC DNA]</scope>
    <source>
        <strain evidence="6 7">HA5</strain>
    </source>
</reference>
<dbReference type="AlphaFoldDB" id="A0A1B4XEP1"/>